<dbReference type="EMBL" id="JAYMYJ010000155">
    <property type="protein sequence ID" value="MEB4593365.1"/>
    <property type="molecule type" value="Genomic_DNA"/>
</dbReference>
<dbReference type="InterPro" id="IPR036869">
    <property type="entry name" value="J_dom_sf"/>
</dbReference>
<dbReference type="Proteomes" id="UP001308005">
    <property type="component" value="Unassembled WGS sequence"/>
</dbReference>
<evidence type="ECO:0000313" key="5">
    <source>
        <dbReference type="Proteomes" id="UP001308005"/>
    </source>
</evidence>
<name>A0ABU6D2Q5_9GAMM</name>
<reference evidence="5" key="1">
    <citation type="submission" date="2023-07" db="EMBL/GenBank/DDBJ databases">
        <title>The carbon used by Thiothrix.</title>
        <authorList>
            <person name="Chen L."/>
        </authorList>
    </citation>
    <scope>NUCLEOTIDE SEQUENCE [LARGE SCALE GENOMIC DNA]</scope>
</reference>
<evidence type="ECO:0000256" key="3">
    <source>
        <dbReference type="SAM" id="MobiDB-lite"/>
    </source>
</evidence>
<evidence type="ECO:0000256" key="1">
    <source>
        <dbReference type="ARBA" id="ARBA00023186"/>
    </source>
</evidence>
<evidence type="ECO:0000256" key="2">
    <source>
        <dbReference type="SAM" id="Coils"/>
    </source>
</evidence>
<feature type="coiled-coil region" evidence="2">
    <location>
        <begin position="277"/>
        <end position="304"/>
    </location>
</feature>
<keyword evidence="5" id="KW-1185">Reference proteome</keyword>
<dbReference type="Gene3D" id="1.10.287.110">
    <property type="entry name" value="DnaJ domain"/>
    <property type="match status" value="1"/>
</dbReference>
<sequence>MSTPKIVHIKAGATQELLSPAQKKFNSLIKKIDAQKKLLAEWQDTFQLVRQEAAEKLEPLRQTMREHQAAMAKLLDQQIISHKFTANQQEKLSHIISEISEELLQFADDADLKTLYNQYSGGDYDSEAQEEQDMAADMLKSMMEQQFGISIDDDEFDVNDPQATAERLFNKFQHQQEQAEAAKAARPQRKKSAKQLAKEAREAEEAANVSKSIQAVYRQLTSALHPDREQDPEERERKTELMQQVTVAYGNRDLLKLLELQLAAEQIDQSKLNSIAADRLKHYNKILTDQLREIQEEVFFKEDEIRHLLGLSPFEALSPKRLATLLKQDIRTLQDGIARIQHDLRLFNDVKQLKAWLKGYRIPQPEIDPFLNALLPPELRRR</sequence>
<dbReference type="RefSeq" id="WP_324698217.1">
    <property type="nucleotide sequence ID" value="NZ_JAYMYJ010000155.1"/>
</dbReference>
<gene>
    <name evidence="4" type="ORF">VSS37_20475</name>
</gene>
<accession>A0ABU6D2Q5</accession>
<keyword evidence="2" id="KW-0175">Coiled coil</keyword>
<evidence type="ECO:0000313" key="4">
    <source>
        <dbReference type="EMBL" id="MEB4593365.1"/>
    </source>
</evidence>
<dbReference type="SUPFAM" id="SSF46565">
    <property type="entry name" value="Chaperone J-domain"/>
    <property type="match status" value="1"/>
</dbReference>
<protein>
    <submittedName>
        <fullName evidence="4">Molecular chaperone DnaJ</fullName>
    </submittedName>
</protein>
<keyword evidence="1" id="KW-0143">Chaperone</keyword>
<reference evidence="4 5" key="2">
    <citation type="submission" date="2024-01" db="EMBL/GenBank/DDBJ databases">
        <authorList>
            <person name="Xie X."/>
        </authorList>
    </citation>
    <scope>NUCLEOTIDE SEQUENCE [LARGE SCALE GENOMIC DNA]</scope>
    <source>
        <strain evidence="4">SCUT-1</strain>
    </source>
</reference>
<organism evidence="4 5">
    <name type="scientific">Candidatus Thiothrix phosphatis</name>
    <dbReference type="NCBI Taxonomy" id="3112415"/>
    <lineage>
        <taxon>Bacteria</taxon>
        <taxon>Pseudomonadati</taxon>
        <taxon>Pseudomonadota</taxon>
        <taxon>Gammaproteobacteria</taxon>
        <taxon>Thiotrichales</taxon>
        <taxon>Thiotrichaceae</taxon>
        <taxon>Thiothrix</taxon>
    </lineage>
</organism>
<comment type="caution">
    <text evidence="4">The sequence shown here is derived from an EMBL/GenBank/DDBJ whole genome shotgun (WGS) entry which is preliminary data.</text>
</comment>
<feature type="region of interest" description="Disordered" evidence="3">
    <location>
        <begin position="180"/>
        <end position="205"/>
    </location>
</feature>
<proteinExistence type="predicted"/>